<keyword evidence="2" id="KW-1185">Reference proteome</keyword>
<name>A0ABT8PIN2_9BURK</name>
<evidence type="ECO:0000313" key="1">
    <source>
        <dbReference type="EMBL" id="MDN7934731.1"/>
    </source>
</evidence>
<dbReference type="Proteomes" id="UP001171606">
    <property type="component" value="Unassembled WGS sequence"/>
</dbReference>
<sequence>MSERRDMPSTLERILFDPVSYIHPARVTLSDWAASAGMRAAVNDIIIEAYGLSVVLRSALTSAERALIEAWSQLADVCELVGAQLLRADLAWAGRHLQLPRRIRRFVAESAARPTRSDVAHRQALQTSGIEYVQAVGIEHVMAWQRASSPALRQRVTLMFIPEIDVLMPGVPPSGSADIFVIHRAIQYAKNHPARTS</sequence>
<comment type="caution">
    <text evidence="1">The sequence shown here is derived from an EMBL/GenBank/DDBJ whole genome shotgun (WGS) entry which is preliminary data.</text>
</comment>
<dbReference type="RefSeq" id="WP_301756817.1">
    <property type="nucleotide sequence ID" value="NZ_JAUJSQ010000011.1"/>
</dbReference>
<accession>A0ABT8PIN2</accession>
<dbReference type="Pfam" id="PF09482">
    <property type="entry name" value="OrgA_MxiK"/>
    <property type="match status" value="1"/>
</dbReference>
<gene>
    <name evidence="1" type="ORF">QZM52_25980</name>
</gene>
<dbReference type="InterPro" id="IPR013388">
    <property type="entry name" value="T3SS_OrgA/MxiK"/>
</dbReference>
<protein>
    <recommendedName>
        <fullName evidence="3">Oxygen-regulated invasion protein OrgA</fullName>
    </recommendedName>
</protein>
<reference evidence="1" key="1">
    <citation type="submission" date="2023-07" db="EMBL/GenBank/DDBJ databases">
        <title>A collection of bacterial strains from the Burkholderia cepacia Research Laboratory and Repository.</title>
        <authorList>
            <person name="Lipuma J."/>
            <person name="Spilker T."/>
            <person name="Caverly L."/>
        </authorList>
    </citation>
    <scope>NUCLEOTIDE SEQUENCE</scope>
    <source>
        <strain evidence="1">AU42020</strain>
    </source>
</reference>
<evidence type="ECO:0008006" key="3">
    <source>
        <dbReference type="Google" id="ProtNLM"/>
    </source>
</evidence>
<evidence type="ECO:0000313" key="2">
    <source>
        <dbReference type="Proteomes" id="UP001171606"/>
    </source>
</evidence>
<proteinExistence type="predicted"/>
<organism evidence="1 2">
    <name type="scientific">Burkholderia metallica</name>
    <dbReference type="NCBI Taxonomy" id="488729"/>
    <lineage>
        <taxon>Bacteria</taxon>
        <taxon>Pseudomonadati</taxon>
        <taxon>Pseudomonadota</taxon>
        <taxon>Betaproteobacteria</taxon>
        <taxon>Burkholderiales</taxon>
        <taxon>Burkholderiaceae</taxon>
        <taxon>Burkholderia</taxon>
        <taxon>Burkholderia cepacia complex</taxon>
    </lineage>
</organism>
<dbReference type="EMBL" id="JAUJSQ010000011">
    <property type="protein sequence ID" value="MDN7934731.1"/>
    <property type="molecule type" value="Genomic_DNA"/>
</dbReference>